<dbReference type="GO" id="GO:0016811">
    <property type="term" value="F:hydrolase activity, acting on carbon-nitrogen (but not peptide) bonds, in linear amides"/>
    <property type="evidence" value="ECO:0007669"/>
    <property type="project" value="InterPro"/>
</dbReference>
<dbReference type="EMBL" id="LVHF01000011">
    <property type="protein sequence ID" value="OAN19072.1"/>
    <property type="molecule type" value="Genomic_DNA"/>
</dbReference>
<dbReference type="AlphaFoldDB" id="A0A178KRA6"/>
<evidence type="ECO:0000256" key="4">
    <source>
        <dbReference type="ARBA" id="ARBA00022842"/>
    </source>
</evidence>
<dbReference type="Gene3D" id="3.20.20.370">
    <property type="entry name" value="Glycoside hydrolase/deacetylase"/>
    <property type="match status" value="1"/>
</dbReference>
<evidence type="ECO:0000256" key="3">
    <source>
        <dbReference type="ARBA" id="ARBA00022801"/>
    </source>
</evidence>
<evidence type="ECO:0000313" key="6">
    <source>
        <dbReference type="EMBL" id="OAN19072.1"/>
    </source>
</evidence>
<dbReference type="PANTHER" id="PTHR31609:SF1">
    <property type="entry name" value="CARBOHYDRATE DEACETYLASE"/>
    <property type="match status" value="1"/>
</dbReference>
<dbReference type="CDD" id="cd10803">
    <property type="entry name" value="YdjC_EF3048_like"/>
    <property type="match status" value="1"/>
</dbReference>
<dbReference type="NCBIfam" id="NF002559">
    <property type="entry name" value="PRK02134.1"/>
    <property type="match status" value="1"/>
</dbReference>
<keyword evidence="7" id="KW-1185">Reference proteome</keyword>
<comment type="caution">
    <text evidence="6">The sequence shown here is derived from an EMBL/GenBank/DDBJ whole genome shotgun (WGS) entry which is preliminary data.</text>
</comment>
<dbReference type="InterPro" id="IPR011330">
    <property type="entry name" value="Glyco_hydro/deAcase_b/a-brl"/>
</dbReference>
<accession>A0A178KRA6</accession>
<dbReference type="OrthoDB" id="9774177at2"/>
<evidence type="ECO:0008006" key="8">
    <source>
        <dbReference type="Google" id="ProtNLM"/>
    </source>
</evidence>
<dbReference type="GO" id="GO:0000272">
    <property type="term" value="P:polysaccharide catabolic process"/>
    <property type="evidence" value="ECO:0007669"/>
    <property type="project" value="InterPro"/>
</dbReference>
<dbReference type="Proteomes" id="UP000078503">
    <property type="component" value="Unassembled WGS sequence"/>
</dbReference>
<dbReference type="PANTHER" id="PTHR31609">
    <property type="entry name" value="YDJC DEACETYLASE FAMILY MEMBER"/>
    <property type="match status" value="1"/>
</dbReference>
<keyword evidence="2" id="KW-0479">Metal-binding</keyword>
<evidence type="ECO:0000256" key="5">
    <source>
        <dbReference type="ARBA" id="ARBA00023277"/>
    </source>
</evidence>
<dbReference type="SUPFAM" id="SSF88713">
    <property type="entry name" value="Glycoside hydrolase/deacetylase"/>
    <property type="match status" value="1"/>
</dbReference>
<comment type="cofactor">
    <cofactor evidence="1">
        <name>Mg(2+)</name>
        <dbReference type="ChEBI" id="CHEBI:18420"/>
    </cofactor>
</comment>
<dbReference type="InterPro" id="IPR006879">
    <property type="entry name" value="YdjC-like"/>
</dbReference>
<keyword evidence="5" id="KW-0119">Carbohydrate metabolism</keyword>
<evidence type="ECO:0000256" key="1">
    <source>
        <dbReference type="ARBA" id="ARBA00001946"/>
    </source>
</evidence>
<dbReference type="GO" id="GO:0046872">
    <property type="term" value="F:metal ion binding"/>
    <property type="evidence" value="ECO:0007669"/>
    <property type="project" value="UniProtKB-KW"/>
</dbReference>
<gene>
    <name evidence="6" type="ORF">A3K86_01485</name>
</gene>
<evidence type="ECO:0000313" key="7">
    <source>
        <dbReference type="Proteomes" id="UP000078503"/>
    </source>
</evidence>
<proteinExistence type="predicted"/>
<dbReference type="STRING" id="858640.A3K86_01485"/>
<keyword evidence="4" id="KW-0460">Magnesium</keyword>
<protein>
    <recommendedName>
        <fullName evidence="8">Carbohydrate deacetylase</fullName>
    </recommendedName>
</protein>
<dbReference type="GO" id="GO:0019213">
    <property type="term" value="F:deacetylase activity"/>
    <property type="evidence" value="ECO:0007669"/>
    <property type="project" value="TreeGrafter"/>
</dbReference>
<dbReference type="Pfam" id="PF04794">
    <property type="entry name" value="YdjC"/>
    <property type="match status" value="1"/>
</dbReference>
<evidence type="ECO:0000256" key="2">
    <source>
        <dbReference type="ARBA" id="ARBA00022723"/>
    </source>
</evidence>
<dbReference type="InterPro" id="IPR022948">
    <property type="entry name" value="COD_ChbG_bac"/>
</dbReference>
<name>A0A178KRA6_9GAMM</name>
<sequence>MKLIFNADDFGLTPGVNSGTVEASLHGVVRSATMLIGMPAEQDALTHLQQAPPLRVGLHLRFTTGRPFTSGASLMTPQGCCWPKEQIYQYQGFKESEVADEIETQIAAFHRLGITLSHLDSHHHAHCHPQILPVVREIAASHRLMLRADSDNPKAQDCRYHFSHQFYDQDASIDTLLKLVDEHSSQCDVLEVMCHPAYVDKALQESSGYAIERDRERQILTDSRLLAELDQRGVELCDFSVFD</sequence>
<dbReference type="RefSeq" id="WP_068326609.1">
    <property type="nucleotide sequence ID" value="NZ_LVHF01000011.1"/>
</dbReference>
<organism evidence="6 7">
    <name type="scientific">Photobacterium jeanii</name>
    <dbReference type="NCBI Taxonomy" id="858640"/>
    <lineage>
        <taxon>Bacteria</taxon>
        <taxon>Pseudomonadati</taxon>
        <taxon>Pseudomonadota</taxon>
        <taxon>Gammaproteobacteria</taxon>
        <taxon>Vibrionales</taxon>
        <taxon>Vibrionaceae</taxon>
        <taxon>Photobacterium</taxon>
    </lineage>
</organism>
<reference evidence="6 7" key="1">
    <citation type="submission" date="2016-03" db="EMBL/GenBank/DDBJ databases">
        <title>Photobacterium proteolyticum sp. nov. a protease producing bacterium isolated from ocean sediments of Laizhou Bay.</title>
        <authorList>
            <person name="Li Y."/>
        </authorList>
    </citation>
    <scope>NUCLEOTIDE SEQUENCE [LARGE SCALE GENOMIC DNA]</scope>
    <source>
        <strain evidence="6 7">R-40508</strain>
    </source>
</reference>
<keyword evidence="3" id="KW-0378">Hydrolase</keyword>